<dbReference type="InterPro" id="IPR001878">
    <property type="entry name" value="Znf_CCHC"/>
</dbReference>
<name>A0A2N9H5F0_FAGSY</name>
<keyword evidence="1" id="KW-0862">Zinc</keyword>
<protein>
    <recommendedName>
        <fullName evidence="2">CCHC-type domain-containing protein</fullName>
    </recommendedName>
</protein>
<evidence type="ECO:0000313" key="3">
    <source>
        <dbReference type="EMBL" id="SPD07125.1"/>
    </source>
</evidence>
<dbReference type="EMBL" id="OIVN01002879">
    <property type="protein sequence ID" value="SPD07125.1"/>
    <property type="molecule type" value="Genomic_DNA"/>
</dbReference>
<dbReference type="SMART" id="SM00343">
    <property type="entry name" value="ZnF_C2HC"/>
    <property type="match status" value="1"/>
</dbReference>
<gene>
    <name evidence="3" type="ORF">FSB_LOCUS35007</name>
</gene>
<reference evidence="3" key="1">
    <citation type="submission" date="2018-02" db="EMBL/GenBank/DDBJ databases">
        <authorList>
            <person name="Cohen D.B."/>
            <person name="Kent A.D."/>
        </authorList>
    </citation>
    <scope>NUCLEOTIDE SEQUENCE</scope>
</reference>
<dbReference type="AlphaFoldDB" id="A0A2N9H5F0"/>
<sequence length="662" mass="75210">MALVSGNKKNKEIVSEVEPQIHDGVEFANEEPQTSKDAEIKALRKEMVALTEALGNQQWVNREQADFENPFGNNFVNMDHQQQRKEIHLVRAPNPGLWCARESPDHRITMPKPHQPLDPQESHFVSHGERDFKGEKDFEPHCGLINGPSRASHMGPLKPPPLFDPFRIRPNPGPDPNKDKNWSGFNRLQTCNTVTSFVPNHNHQQHPTHNHEILGYVREPPQIHTFDRELRRPPGFDQGFDCVPRRVLGLDRGGDHDLDHELRHPFGFNQLPQPLFKGRDPCTPHRAELPPDWLSTVERVFEYHEVPEAKKTKQVAIKLRGKASAWGVPKNSSRSNFKCLKCGEMGHKATECNKPLLSKGRALILDDVIEVEDVGESDSDELVGGDDEKEEGITLVMKKTLLTPRKEDDDEWLRGNIFYSTCSMLDKKYEDVVSCDVVPMDMCHLLLRRLWQYDRDTCHNGKENTYSLKINGKKITLLPMKHKVTPKTQKLDKTLLSIKSFIHDCSDSDCAYMLGADLCVNNGGNGVEKNVGEVPSAIEELLGGYGDCTPIELPLGFSPMKNIQHANVSGLEGFKESYEEGGCLFKEKELCVPNCWSRQQLILEHCIQGDFGIDKILELLRRTYHWHGLKQVHQSSQQRLQEVNAKYKARVDQYAHGDVSIA</sequence>
<dbReference type="SUPFAM" id="SSF57756">
    <property type="entry name" value="Retrovirus zinc finger-like domains"/>
    <property type="match status" value="1"/>
</dbReference>
<dbReference type="GO" id="GO:0008270">
    <property type="term" value="F:zinc ion binding"/>
    <property type="evidence" value="ECO:0007669"/>
    <property type="project" value="UniProtKB-KW"/>
</dbReference>
<keyword evidence="1" id="KW-0863">Zinc-finger</keyword>
<organism evidence="3">
    <name type="scientific">Fagus sylvatica</name>
    <name type="common">Beechnut</name>
    <dbReference type="NCBI Taxonomy" id="28930"/>
    <lineage>
        <taxon>Eukaryota</taxon>
        <taxon>Viridiplantae</taxon>
        <taxon>Streptophyta</taxon>
        <taxon>Embryophyta</taxon>
        <taxon>Tracheophyta</taxon>
        <taxon>Spermatophyta</taxon>
        <taxon>Magnoliopsida</taxon>
        <taxon>eudicotyledons</taxon>
        <taxon>Gunneridae</taxon>
        <taxon>Pentapetalae</taxon>
        <taxon>rosids</taxon>
        <taxon>fabids</taxon>
        <taxon>Fagales</taxon>
        <taxon>Fagaceae</taxon>
        <taxon>Fagus</taxon>
    </lineage>
</organism>
<accession>A0A2N9H5F0</accession>
<dbReference type="PANTHER" id="PTHR35046:SF18">
    <property type="entry name" value="RNA-DIRECTED DNA POLYMERASE"/>
    <property type="match status" value="1"/>
</dbReference>
<dbReference type="InterPro" id="IPR036875">
    <property type="entry name" value="Znf_CCHC_sf"/>
</dbReference>
<feature type="domain" description="CCHC-type" evidence="2">
    <location>
        <begin position="338"/>
        <end position="352"/>
    </location>
</feature>
<proteinExistence type="predicted"/>
<dbReference type="GO" id="GO:0003676">
    <property type="term" value="F:nucleic acid binding"/>
    <property type="evidence" value="ECO:0007669"/>
    <property type="project" value="InterPro"/>
</dbReference>
<dbReference type="PANTHER" id="PTHR35046">
    <property type="entry name" value="ZINC KNUCKLE (CCHC-TYPE) FAMILY PROTEIN"/>
    <property type="match status" value="1"/>
</dbReference>
<evidence type="ECO:0000259" key="2">
    <source>
        <dbReference type="PROSITE" id="PS50158"/>
    </source>
</evidence>
<keyword evidence="1" id="KW-0479">Metal-binding</keyword>
<evidence type="ECO:0000256" key="1">
    <source>
        <dbReference type="PROSITE-ProRule" id="PRU00047"/>
    </source>
</evidence>
<dbReference type="PROSITE" id="PS50158">
    <property type="entry name" value="ZF_CCHC"/>
    <property type="match status" value="1"/>
</dbReference>